<reference evidence="2" key="1">
    <citation type="submission" date="2025-08" db="UniProtKB">
        <authorList>
            <consortium name="RefSeq"/>
        </authorList>
    </citation>
    <scope>IDENTIFICATION</scope>
</reference>
<sequence>MKWGSCTRSLRCRPVPRAGHPPGSHQRETPQPPPNTTTTVSSKARSSSPAPWRPWMLTPRDAELTRTGNPCESGGDQRALGSKGAFGFQHPVRLYLPISKRHEYLQSSGEKVLASFPVQATIHFYNDESESDSEEDEQSKDGQPFHPTQPFHPQCQEAEGPEEPSPGGQDRAHLISASRGWGGLRGKGQLPYGDSPGGSGCSSSK</sequence>
<dbReference type="Proteomes" id="UP001732720">
    <property type="component" value="Chromosome 5"/>
</dbReference>
<proteinExistence type="predicted"/>
<gene>
    <name evidence="2" type="primary">Ripply3</name>
</gene>
<keyword evidence="1" id="KW-1185">Reference proteome</keyword>
<name>A0AC58MH84_CASCN</name>
<protein>
    <submittedName>
        <fullName evidence="2">Protein ripply3 isoform X1</fullName>
    </submittedName>
</protein>
<evidence type="ECO:0000313" key="1">
    <source>
        <dbReference type="Proteomes" id="UP001732720"/>
    </source>
</evidence>
<accession>A0AC58MH84</accession>
<evidence type="ECO:0000313" key="2">
    <source>
        <dbReference type="RefSeq" id="XP_073928770.1"/>
    </source>
</evidence>
<dbReference type="RefSeq" id="XP_073928770.1">
    <property type="nucleotide sequence ID" value="XM_074072669.1"/>
</dbReference>
<organism evidence="1 2">
    <name type="scientific">Castor canadensis</name>
    <name type="common">American beaver</name>
    <dbReference type="NCBI Taxonomy" id="51338"/>
    <lineage>
        <taxon>Eukaryota</taxon>
        <taxon>Metazoa</taxon>
        <taxon>Chordata</taxon>
        <taxon>Craniata</taxon>
        <taxon>Vertebrata</taxon>
        <taxon>Euteleostomi</taxon>
        <taxon>Mammalia</taxon>
        <taxon>Eutheria</taxon>
        <taxon>Euarchontoglires</taxon>
        <taxon>Glires</taxon>
        <taxon>Rodentia</taxon>
        <taxon>Castorimorpha</taxon>
        <taxon>Castoridae</taxon>
        <taxon>Castor</taxon>
    </lineage>
</organism>